<evidence type="ECO:0000313" key="2">
    <source>
        <dbReference type="Proteomes" id="UP000295444"/>
    </source>
</evidence>
<organism evidence="1 2">
    <name type="scientific">Labedaea rhizosphaerae</name>
    <dbReference type="NCBI Taxonomy" id="598644"/>
    <lineage>
        <taxon>Bacteria</taxon>
        <taxon>Bacillati</taxon>
        <taxon>Actinomycetota</taxon>
        <taxon>Actinomycetes</taxon>
        <taxon>Pseudonocardiales</taxon>
        <taxon>Pseudonocardiaceae</taxon>
        <taxon>Labedaea</taxon>
    </lineage>
</organism>
<dbReference type="RefSeq" id="WP_133850847.1">
    <property type="nucleotide sequence ID" value="NZ_SNXZ01000003.1"/>
</dbReference>
<gene>
    <name evidence="1" type="ORF">EV186_103644</name>
</gene>
<dbReference type="Pfam" id="PF13560">
    <property type="entry name" value="HTH_31"/>
    <property type="match status" value="1"/>
</dbReference>
<dbReference type="AlphaFoldDB" id="A0A4R6SCP1"/>
<name>A0A4R6SCP1_LABRH</name>
<dbReference type="OrthoDB" id="4578834at2"/>
<dbReference type="CDD" id="cd00093">
    <property type="entry name" value="HTH_XRE"/>
    <property type="match status" value="1"/>
</dbReference>
<evidence type="ECO:0000313" key="1">
    <source>
        <dbReference type="EMBL" id="TDP97680.1"/>
    </source>
</evidence>
<dbReference type="SUPFAM" id="SSF47413">
    <property type="entry name" value="lambda repressor-like DNA-binding domains"/>
    <property type="match status" value="1"/>
</dbReference>
<protein>
    <submittedName>
        <fullName evidence="1">Helix-turn-helix protein</fullName>
    </submittedName>
</protein>
<dbReference type="InterPro" id="IPR001387">
    <property type="entry name" value="Cro/C1-type_HTH"/>
</dbReference>
<dbReference type="Proteomes" id="UP000295444">
    <property type="component" value="Unassembled WGS sequence"/>
</dbReference>
<keyword evidence="2" id="KW-1185">Reference proteome</keyword>
<dbReference type="InterPro" id="IPR010982">
    <property type="entry name" value="Lambda_DNA-bd_dom_sf"/>
</dbReference>
<dbReference type="GO" id="GO:0003677">
    <property type="term" value="F:DNA binding"/>
    <property type="evidence" value="ECO:0007669"/>
    <property type="project" value="InterPro"/>
</dbReference>
<accession>A0A4R6SCP1</accession>
<reference evidence="1 2" key="1">
    <citation type="submission" date="2019-03" db="EMBL/GenBank/DDBJ databases">
        <title>Genomic Encyclopedia of Type Strains, Phase IV (KMG-IV): sequencing the most valuable type-strain genomes for metagenomic binning, comparative biology and taxonomic classification.</title>
        <authorList>
            <person name="Goeker M."/>
        </authorList>
    </citation>
    <scope>NUCLEOTIDE SEQUENCE [LARGE SCALE GENOMIC DNA]</scope>
    <source>
        <strain evidence="1 2">DSM 45361</strain>
    </source>
</reference>
<dbReference type="Gene3D" id="1.10.260.40">
    <property type="entry name" value="lambda repressor-like DNA-binding domains"/>
    <property type="match status" value="1"/>
</dbReference>
<sequence>MKLKNSNEFRDAIRAADRSQAQVARAAEVSRQFVQQLCAGTKTTCTPHVAARIEVFLQVPKGDLFVDSKTNLVPQ</sequence>
<comment type="caution">
    <text evidence="1">The sequence shown here is derived from an EMBL/GenBank/DDBJ whole genome shotgun (WGS) entry which is preliminary data.</text>
</comment>
<dbReference type="EMBL" id="SNXZ01000003">
    <property type="protein sequence ID" value="TDP97680.1"/>
    <property type="molecule type" value="Genomic_DNA"/>
</dbReference>
<proteinExistence type="predicted"/>